<dbReference type="Gene3D" id="1.10.8.420">
    <property type="entry name" value="RecR Domain 1"/>
    <property type="match status" value="1"/>
</dbReference>
<dbReference type="Pfam" id="PF21175">
    <property type="entry name" value="RecR_C"/>
    <property type="match status" value="1"/>
</dbReference>
<comment type="caution">
    <text evidence="9">The sequence shown here is derived from an EMBL/GenBank/DDBJ whole genome shotgun (WGS) entry which is preliminary data.</text>
</comment>
<evidence type="ECO:0000256" key="6">
    <source>
        <dbReference type="ARBA" id="ARBA00023204"/>
    </source>
</evidence>
<dbReference type="InterPro" id="IPR023627">
    <property type="entry name" value="Rcmb_RecR"/>
</dbReference>
<evidence type="ECO:0000313" key="9">
    <source>
        <dbReference type="EMBL" id="PIS22785.1"/>
    </source>
</evidence>
<dbReference type="InterPro" id="IPR006171">
    <property type="entry name" value="TOPRIM_dom"/>
</dbReference>
<comment type="similarity">
    <text evidence="7">Belongs to the RecR family.</text>
</comment>
<reference evidence="10" key="1">
    <citation type="submission" date="2017-09" db="EMBL/GenBank/DDBJ databases">
        <title>Depth-based differentiation of microbial function through sediment-hosted aquifers and enrichment of novel symbionts in the deep terrestrial subsurface.</title>
        <authorList>
            <person name="Probst A.J."/>
            <person name="Ladd B."/>
            <person name="Jarett J.K."/>
            <person name="Geller-Mcgrath D.E."/>
            <person name="Sieber C.M.K."/>
            <person name="Emerson J.B."/>
            <person name="Anantharaman K."/>
            <person name="Thomas B.C."/>
            <person name="Malmstrom R."/>
            <person name="Stieglmeier M."/>
            <person name="Klingl A."/>
            <person name="Woyke T."/>
            <person name="Ryan C.M."/>
            <person name="Banfield J.F."/>
        </authorList>
    </citation>
    <scope>NUCLEOTIDE SEQUENCE [LARGE SCALE GENOMIC DNA]</scope>
</reference>
<dbReference type="Proteomes" id="UP000231252">
    <property type="component" value="Unassembled WGS sequence"/>
</dbReference>
<feature type="zinc finger region" description="C4-type" evidence="7">
    <location>
        <begin position="56"/>
        <end position="71"/>
    </location>
</feature>
<dbReference type="Pfam" id="PF21176">
    <property type="entry name" value="RecR_HhH"/>
    <property type="match status" value="1"/>
</dbReference>
<dbReference type="EMBL" id="PEYU01000002">
    <property type="protein sequence ID" value="PIS22785.1"/>
    <property type="molecule type" value="Genomic_DNA"/>
</dbReference>
<evidence type="ECO:0000256" key="4">
    <source>
        <dbReference type="ARBA" id="ARBA00022833"/>
    </source>
</evidence>
<keyword evidence="5 7" id="KW-0233">DNA recombination</keyword>
<evidence type="ECO:0000259" key="8">
    <source>
        <dbReference type="PROSITE" id="PS50880"/>
    </source>
</evidence>
<sequence>MIPRPIQRLIDDFQKLPGIGPKSAQRLAFYTLRMPVTEVEKFAQNLVKAKSDVTMCSICKNIDESNPCSLCTDSTRQEEIIAVVSTPLDLVSMERAGFKGKYHVLHGIIDPLNGIDPEELYIDDLVTRIADLIKSLDAISKPIIPELILALSTSLEGESTALYISRLIRDKFSVDQVKITRLARGLPVGGDVEYADEVTLSKALEGRVSI</sequence>
<dbReference type="PANTHER" id="PTHR30446">
    <property type="entry name" value="RECOMBINATION PROTEIN RECR"/>
    <property type="match status" value="1"/>
</dbReference>
<dbReference type="InterPro" id="IPR000093">
    <property type="entry name" value="DNA_Rcmb_RecR"/>
</dbReference>
<dbReference type="GO" id="GO:0006281">
    <property type="term" value="P:DNA repair"/>
    <property type="evidence" value="ECO:0007669"/>
    <property type="project" value="UniProtKB-UniRule"/>
</dbReference>
<name>A0A2H0XD89_UNCKA</name>
<comment type="function">
    <text evidence="7">May play a role in DNA repair. It seems to be involved in an RecBC-independent recombinational process of DNA repair. It may act with RecF and RecO.</text>
</comment>
<keyword evidence="3 7" id="KW-0863">Zinc-finger</keyword>
<keyword evidence="2 7" id="KW-0227">DNA damage</keyword>
<evidence type="ECO:0000256" key="3">
    <source>
        <dbReference type="ARBA" id="ARBA00022771"/>
    </source>
</evidence>
<dbReference type="GO" id="GO:0008270">
    <property type="term" value="F:zinc ion binding"/>
    <property type="evidence" value="ECO:0007669"/>
    <property type="project" value="UniProtKB-KW"/>
</dbReference>
<dbReference type="PROSITE" id="PS50880">
    <property type="entry name" value="TOPRIM"/>
    <property type="match status" value="1"/>
</dbReference>
<gene>
    <name evidence="7" type="primary">recR</name>
    <name evidence="9" type="ORF">COT50_00200</name>
</gene>
<dbReference type="PANTHER" id="PTHR30446:SF0">
    <property type="entry name" value="RECOMBINATION PROTEIN RECR"/>
    <property type="match status" value="1"/>
</dbReference>
<dbReference type="NCBIfam" id="TIGR00615">
    <property type="entry name" value="recR"/>
    <property type="match status" value="1"/>
</dbReference>
<protein>
    <recommendedName>
        <fullName evidence="7">Recombination protein RecR</fullName>
    </recommendedName>
</protein>
<evidence type="ECO:0000256" key="5">
    <source>
        <dbReference type="ARBA" id="ARBA00023172"/>
    </source>
</evidence>
<dbReference type="Gene3D" id="3.40.1360.10">
    <property type="match status" value="1"/>
</dbReference>
<keyword evidence="4 7" id="KW-0862">Zinc</keyword>
<evidence type="ECO:0000313" key="10">
    <source>
        <dbReference type="Proteomes" id="UP000231252"/>
    </source>
</evidence>
<dbReference type="InterPro" id="IPR015967">
    <property type="entry name" value="Rcmb_RecR_Znf"/>
</dbReference>
<accession>A0A2H0XD89</accession>
<dbReference type="Pfam" id="PF13662">
    <property type="entry name" value="Toprim_4"/>
    <property type="match status" value="1"/>
</dbReference>
<keyword evidence="1 7" id="KW-0479">Metal-binding</keyword>
<evidence type="ECO:0000256" key="1">
    <source>
        <dbReference type="ARBA" id="ARBA00022723"/>
    </source>
</evidence>
<keyword evidence="6 7" id="KW-0234">DNA repair</keyword>
<dbReference type="Gene3D" id="6.10.250.240">
    <property type="match status" value="1"/>
</dbReference>
<dbReference type="CDD" id="cd01025">
    <property type="entry name" value="TOPRIM_recR"/>
    <property type="match status" value="1"/>
</dbReference>
<dbReference type="GO" id="GO:0006310">
    <property type="term" value="P:DNA recombination"/>
    <property type="evidence" value="ECO:0007669"/>
    <property type="project" value="UniProtKB-UniRule"/>
</dbReference>
<dbReference type="AlphaFoldDB" id="A0A2H0XD89"/>
<organism evidence="9 10">
    <name type="scientific">candidate division WWE3 bacterium CG08_land_8_20_14_0_20_41_10</name>
    <dbReference type="NCBI Taxonomy" id="1975085"/>
    <lineage>
        <taxon>Bacteria</taxon>
        <taxon>Katanobacteria</taxon>
    </lineage>
</organism>
<dbReference type="HAMAP" id="MF_00017">
    <property type="entry name" value="RecR"/>
    <property type="match status" value="1"/>
</dbReference>
<evidence type="ECO:0000256" key="7">
    <source>
        <dbReference type="HAMAP-Rule" id="MF_00017"/>
    </source>
</evidence>
<dbReference type="PROSITE" id="PS01300">
    <property type="entry name" value="RECR"/>
    <property type="match status" value="1"/>
</dbReference>
<dbReference type="InterPro" id="IPR034137">
    <property type="entry name" value="TOPRIM_RecR"/>
</dbReference>
<dbReference type="SUPFAM" id="SSF111304">
    <property type="entry name" value="Recombination protein RecR"/>
    <property type="match status" value="1"/>
</dbReference>
<feature type="domain" description="Toprim" evidence="8">
    <location>
        <begin position="79"/>
        <end position="187"/>
    </location>
</feature>
<proteinExistence type="inferred from homology"/>
<evidence type="ECO:0000256" key="2">
    <source>
        <dbReference type="ARBA" id="ARBA00022763"/>
    </source>
</evidence>
<dbReference type="GO" id="GO:0003677">
    <property type="term" value="F:DNA binding"/>
    <property type="evidence" value="ECO:0007669"/>
    <property type="project" value="UniProtKB-UniRule"/>
</dbReference>